<sequence>MSNNSEINSNHSNLLIAQKRYQQKNAYDIVTRQHVLEEIIFNLKSENISVTPKIVLEKMKEKG</sequence>
<name>A0A7D5RGU2_9ARCH</name>
<reference evidence="1 2" key="1">
    <citation type="submission" date="2018-02" db="EMBL/GenBank/DDBJ databases">
        <title>Complete genome of Nitrosopumilus ureaphilus PS0.</title>
        <authorList>
            <person name="Qin W."/>
            <person name="Zheng Y."/>
            <person name="Stahl D.A."/>
        </authorList>
    </citation>
    <scope>NUCLEOTIDE SEQUENCE [LARGE SCALE GENOMIC DNA]</scope>
    <source>
        <strain evidence="1 2">PS0</strain>
    </source>
</reference>
<keyword evidence="2" id="KW-1185">Reference proteome</keyword>
<gene>
    <name evidence="1" type="ORF">C5F50_09040</name>
</gene>
<organism evidence="1 2">
    <name type="scientific">Nitrosopumilus ureiphilus</name>
    <dbReference type="NCBI Taxonomy" id="1470067"/>
    <lineage>
        <taxon>Archaea</taxon>
        <taxon>Nitrososphaerota</taxon>
        <taxon>Nitrososphaeria</taxon>
        <taxon>Nitrosopumilales</taxon>
        <taxon>Nitrosopumilaceae</taxon>
        <taxon>Nitrosopumilus</taxon>
    </lineage>
</organism>
<dbReference type="Proteomes" id="UP000509478">
    <property type="component" value="Chromosome"/>
</dbReference>
<evidence type="ECO:0000313" key="2">
    <source>
        <dbReference type="Proteomes" id="UP000509478"/>
    </source>
</evidence>
<dbReference type="KEGG" id="nue:C5F50_09040"/>
<dbReference type="GeneID" id="56068248"/>
<proteinExistence type="predicted"/>
<dbReference type="RefSeq" id="WP_179371077.1">
    <property type="nucleotide sequence ID" value="NZ_CP026995.1"/>
</dbReference>
<protein>
    <submittedName>
        <fullName evidence="1">Uncharacterized protein</fullName>
    </submittedName>
</protein>
<evidence type="ECO:0000313" key="1">
    <source>
        <dbReference type="EMBL" id="QLH07205.1"/>
    </source>
</evidence>
<accession>A0A7D5RGU2</accession>
<dbReference type="AlphaFoldDB" id="A0A7D5RGU2"/>
<dbReference type="EMBL" id="CP026995">
    <property type="protein sequence ID" value="QLH07205.1"/>
    <property type="molecule type" value="Genomic_DNA"/>
</dbReference>